<dbReference type="InterPro" id="IPR002017">
    <property type="entry name" value="Spectrin_repeat"/>
</dbReference>
<dbReference type="SMART" id="SM00033">
    <property type="entry name" value="CH"/>
    <property type="match status" value="2"/>
</dbReference>
<evidence type="ECO:0000256" key="3">
    <source>
        <dbReference type="ARBA" id="ARBA00022737"/>
    </source>
</evidence>
<dbReference type="CDD" id="cd21214">
    <property type="entry name" value="CH_ACTN_rpt1"/>
    <property type="match status" value="1"/>
</dbReference>
<evidence type="ECO:0000259" key="7">
    <source>
        <dbReference type="PROSITE" id="PS50222"/>
    </source>
</evidence>
<dbReference type="InterPro" id="IPR036872">
    <property type="entry name" value="CH_dom_sf"/>
</dbReference>
<dbReference type="InterPro" id="IPR011992">
    <property type="entry name" value="EF-hand-dom_pair"/>
</dbReference>
<dbReference type="PROSITE" id="PS00019">
    <property type="entry name" value="ACTININ_1"/>
    <property type="match status" value="1"/>
</dbReference>
<keyword evidence="3" id="KW-0677">Repeat</keyword>
<evidence type="ECO:0000256" key="4">
    <source>
        <dbReference type="ARBA" id="ARBA00022837"/>
    </source>
</evidence>
<organism evidence="8 9">
    <name type="scientific">Bursaphelenchus xylophilus</name>
    <name type="common">Pinewood nematode worm</name>
    <name type="synonym">Aphelenchoides xylophilus</name>
    <dbReference type="NCBI Taxonomy" id="6326"/>
    <lineage>
        <taxon>Eukaryota</taxon>
        <taxon>Metazoa</taxon>
        <taxon>Ecdysozoa</taxon>
        <taxon>Nematoda</taxon>
        <taxon>Chromadorea</taxon>
        <taxon>Rhabditida</taxon>
        <taxon>Tylenchina</taxon>
        <taxon>Tylenchomorpha</taxon>
        <taxon>Aphelenchoidea</taxon>
        <taxon>Aphelenchoididae</taxon>
        <taxon>Bursaphelenchus</taxon>
    </lineage>
</organism>
<dbReference type="SUPFAM" id="SSF47473">
    <property type="entry name" value="EF-hand"/>
    <property type="match status" value="1"/>
</dbReference>
<evidence type="ECO:0000256" key="2">
    <source>
        <dbReference type="ARBA" id="ARBA00022723"/>
    </source>
</evidence>
<dbReference type="SUPFAM" id="SSF47576">
    <property type="entry name" value="Calponin-homology domain, CH-domain"/>
    <property type="match status" value="1"/>
</dbReference>
<dbReference type="GO" id="GO:0003779">
    <property type="term" value="F:actin binding"/>
    <property type="evidence" value="ECO:0007669"/>
    <property type="project" value="UniProtKB-KW"/>
</dbReference>
<dbReference type="PANTHER" id="PTHR11915">
    <property type="entry name" value="SPECTRIN/FILAMIN RELATED CYTOSKELETAL PROTEIN"/>
    <property type="match status" value="1"/>
</dbReference>
<evidence type="ECO:0000313" key="9">
    <source>
        <dbReference type="WBParaSite" id="BXY_0206600.1"/>
    </source>
</evidence>
<evidence type="ECO:0000256" key="1">
    <source>
        <dbReference type="ARBA" id="ARBA00010255"/>
    </source>
</evidence>
<dbReference type="InterPro" id="IPR001715">
    <property type="entry name" value="CH_dom"/>
</dbReference>
<dbReference type="Gene3D" id="1.20.58.60">
    <property type="match status" value="4"/>
</dbReference>
<reference evidence="9" key="1">
    <citation type="submission" date="2016-11" db="UniProtKB">
        <authorList>
            <consortium name="WormBaseParasite"/>
        </authorList>
    </citation>
    <scope>IDENTIFICATION</scope>
</reference>
<dbReference type="PROSITE" id="PS00020">
    <property type="entry name" value="ACTININ_2"/>
    <property type="match status" value="1"/>
</dbReference>
<dbReference type="WBParaSite" id="BXY_0206600.1">
    <property type="protein sequence ID" value="BXY_0206600.1"/>
    <property type="gene ID" value="BXY_0206600"/>
</dbReference>
<feature type="domain" description="Calponin-homology (CH)" evidence="6">
    <location>
        <begin position="225"/>
        <end position="331"/>
    </location>
</feature>
<dbReference type="AlphaFoldDB" id="A0A1I7RMY0"/>
<feature type="domain" description="Calponin-homology (CH)" evidence="6">
    <location>
        <begin position="112"/>
        <end position="216"/>
    </location>
</feature>
<dbReference type="PROSITE" id="PS50222">
    <property type="entry name" value="EF_HAND_2"/>
    <property type="match status" value="1"/>
</dbReference>
<dbReference type="SMART" id="SM01184">
    <property type="entry name" value="efhand_Ca_insen"/>
    <property type="match status" value="1"/>
</dbReference>
<keyword evidence="5" id="KW-0009">Actin-binding</keyword>
<dbReference type="InterPro" id="IPR014837">
    <property type="entry name" value="EF-hand_Ca_insen"/>
</dbReference>
<dbReference type="PROSITE" id="PS50021">
    <property type="entry name" value="CH"/>
    <property type="match status" value="2"/>
</dbReference>
<evidence type="ECO:0000256" key="5">
    <source>
        <dbReference type="ARBA" id="ARBA00023203"/>
    </source>
</evidence>
<evidence type="ECO:0000313" key="8">
    <source>
        <dbReference type="Proteomes" id="UP000095284"/>
    </source>
</evidence>
<name>A0A1I7RMY0_BURXY</name>
<comment type="similarity">
    <text evidence="1">Belongs to the alpha-actinin family.</text>
</comment>
<dbReference type="Proteomes" id="UP000095284">
    <property type="component" value="Unplaced"/>
</dbReference>
<dbReference type="FunFam" id="1.10.418.10:FF:000001">
    <property type="entry name" value="Actinin alpha 1"/>
    <property type="match status" value="1"/>
</dbReference>
<dbReference type="GO" id="GO:0005509">
    <property type="term" value="F:calcium ion binding"/>
    <property type="evidence" value="ECO:0007669"/>
    <property type="project" value="InterPro"/>
</dbReference>
<dbReference type="Pfam" id="PF08726">
    <property type="entry name" value="EFhand_Ca_insen"/>
    <property type="match status" value="1"/>
</dbReference>
<feature type="domain" description="EF-hand" evidence="7">
    <location>
        <begin position="828"/>
        <end position="862"/>
    </location>
</feature>
<dbReference type="eggNOG" id="KOG0035">
    <property type="taxonomic scope" value="Eukaryota"/>
</dbReference>
<dbReference type="Gene3D" id="1.10.238.10">
    <property type="entry name" value="EF-hand"/>
    <property type="match status" value="2"/>
</dbReference>
<proteinExistence type="inferred from homology"/>
<dbReference type="FunFam" id="1.10.418.10:FF:000088">
    <property type="entry name" value="Alpha-actinin, sarcomeric"/>
    <property type="match status" value="1"/>
</dbReference>
<dbReference type="FunFam" id="1.20.58.60:FF:000005">
    <property type="entry name" value="Actinin alpha 1"/>
    <property type="match status" value="1"/>
</dbReference>
<dbReference type="CDD" id="cd00176">
    <property type="entry name" value="SPEC"/>
    <property type="match status" value="2"/>
</dbReference>
<dbReference type="Pfam" id="PF00435">
    <property type="entry name" value="Spectrin"/>
    <property type="match status" value="4"/>
</dbReference>
<evidence type="ECO:0000259" key="6">
    <source>
        <dbReference type="PROSITE" id="PS50021"/>
    </source>
</evidence>
<dbReference type="CDD" id="cd21216">
    <property type="entry name" value="CH_ACTN_rpt2"/>
    <property type="match status" value="1"/>
</dbReference>
<dbReference type="InterPro" id="IPR018159">
    <property type="entry name" value="Spectrin/alpha-actinin"/>
</dbReference>
<keyword evidence="4" id="KW-0106">Calcium</keyword>
<dbReference type="InterPro" id="IPR002048">
    <property type="entry name" value="EF_hand_dom"/>
</dbReference>
<dbReference type="InterPro" id="IPR001589">
    <property type="entry name" value="Actinin_actin-bd_CS"/>
</dbReference>
<dbReference type="SMART" id="SM00150">
    <property type="entry name" value="SPEC"/>
    <property type="match status" value="3"/>
</dbReference>
<dbReference type="Pfam" id="PF00307">
    <property type="entry name" value="CH"/>
    <property type="match status" value="2"/>
</dbReference>
<dbReference type="Gene3D" id="1.10.418.10">
    <property type="entry name" value="Calponin-like domain"/>
    <property type="match status" value="2"/>
</dbReference>
<keyword evidence="2" id="KW-0479">Metal-binding</keyword>
<accession>A0A1I7RMY0</accession>
<sequence>MVTKKFFISGMMEYFTRSYHTPDDRYKPADNNNTISTSNGSIPNSIRYYNEDELTIPLPNSFMPTKPNGEITYNYYPMSSSTSSSSYQPSSDYVQQEEEWDRDALLDPMWEYQQKKTFTAWVNSHLRKAGTKIEILEEDFQNGLKLMLLLEIISGQPLPKPDRGRTRFHRIANVNKALQYIQSRGVKLVSVGAEEVVDGNVKLTLGLIWTIILRFAIQEISVGEHSARDGLLLWCQRKTEPYEDVNVQNFSTSWKDGLAFCALIHRHRPELIDYGSLDPNNHIGNLSTAFDVAEKDLDIPRMLDPEVLVDSSIPDEKAIMTYVSTFYHKFTGKNKLEKAANRVSRVLSQNKENKKMADDYEILADDLLKWIDHWMPIVSNRTEEPNSNGLKNRLNDFRQYRHKEKPPRIEEKSQLETLFNTLQNRLRLGNRPAFMPKNGKTVKDVNLAWNNLEQSEKGFEEWLLSEMMRLQRLERLAEKFHRKCTSHSQWCQGKESILKSEDYKSADVHTIKAIRKRHEAFESDMDAHQERIEQIVEIGKELTRLRYAKAKEIAEKCGEVVGNWDKLEVLAKERSERLIEAEKVAGKLDEIHLKLAKQLGPFNSWLDSVKEDLTDLVIVNQMNEIEGLSEDHLKFKETLPEAVKTLENIKTLESEAKELVEKYGLGPKLLANPYTDLSMNKVEGLWREIQQLLPERDHQLEAERARQQKNERLRDLFAEKANELGPWLEDLLEQVLSARLTSASTLESILKALGDIKHEAILNKHQLDELEKINQEMQENLVFESPKSKYTMESIRVGWESLMTSLNKVSNEFENQILLRDSKGLSHEQLKEYRQAFAHFDKDSKGLNEEQLKAFLISIGHAEDPYELFLKLDSNSMGTVSFDAILDHLTREQTDRDNAEQMIEAFRLLANGKSAITEQEIRSELPPKLAEYCLQELDSFHDPSDKGFDYETFCKNIFIQ</sequence>
<protein>
    <submittedName>
        <fullName evidence="9">Alpha-actinin</fullName>
    </submittedName>
</protein>
<dbReference type="SUPFAM" id="SSF46966">
    <property type="entry name" value="Spectrin repeat"/>
    <property type="match status" value="4"/>
</dbReference>